<dbReference type="InterPro" id="IPR042106">
    <property type="entry name" value="Nuo/plastoQ_OxRdtase_6_NuoJ"/>
</dbReference>
<evidence type="ECO:0000256" key="2">
    <source>
        <dbReference type="ARBA" id="ARBA00019907"/>
    </source>
</evidence>
<dbReference type="NCBIfam" id="NF005162">
    <property type="entry name" value="PRK06638.1-1"/>
    <property type="match status" value="1"/>
</dbReference>
<feature type="transmembrane region" description="Helical" evidence="4">
    <location>
        <begin position="12"/>
        <end position="29"/>
    </location>
</feature>
<dbReference type="Pfam" id="PF00499">
    <property type="entry name" value="Oxidored_q3"/>
    <property type="match status" value="1"/>
</dbReference>
<evidence type="ECO:0000256" key="4">
    <source>
        <dbReference type="RuleBase" id="RU004429"/>
    </source>
</evidence>
<dbReference type="PANTHER" id="PTHR33269">
    <property type="entry name" value="NADH-UBIQUINONE OXIDOREDUCTASE CHAIN 6"/>
    <property type="match status" value="1"/>
</dbReference>
<evidence type="ECO:0000313" key="5">
    <source>
        <dbReference type="EMBL" id="GAA0321847.1"/>
    </source>
</evidence>
<keyword evidence="4" id="KW-1133">Transmembrane helix</keyword>
<comment type="caution">
    <text evidence="5">The sequence shown here is derived from an EMBL/GenBank/DDBJ whole genome shotgun (WGS) entry which is preliminary data.</text>
</comment>
<comment type="similarity">
    <text evidence="1 4">Belongs to the complex I subunit 6 family.</text>
</comment>
<keyword evidence="4" id="KW-0472">Membrane</keyword>
<keyword evidence="4" id="KW-0520">NAD</keyword>
<organism evidence="5 6">
    <name type="scientific">Psychrobacter aestuarii</name>
    <dbReference type="NCBI Taxonomy" id="556327"/>
    <lineage>
        <taxon>Bacteria</taxon>
        <taxon>Pseudomonadati</taxon>
        <taxon>Pseudomonadota</taxon>
        <taxon>Gammaproteobacteria</taxon>
        <taxon>Moraxellales</taxon>
        <taxon>Moraxellaceae</taxon>
        <taxon>Psychrobacter</taxon>
    </lineage>
</organism>
<keyword evidence="4" id="KW-0812">Transmembrane</keyword>
<proteinExistence type="inferred from homology"/>
<dbReference type="RefSeq" id="WP_201505083.1">
    <property type="nucleotide sequence ID" value="NZ_BAAAFR010000005.1"/>
</dbReference>
<feature type="transmembrane region" description="Helical" evidence="4">
    <location>
        <begin position="98"/>
        <end position="119"/>
    </location>
</feature>
<reference evidence="5 6" key="1">
    <citation type="journal article" date="2019" name="Int. J. Syst. Evol. Microbiol.">
        <title>The Global Catalogue of Microorganisms (GCM) 10K type strain sequencing project: providing services to taxonomists for standard genome sequencing and annotation.</title>
        <authorList>
            <consortium name="The Broad Institute Genomics Platform"/>
            <consortium name="The Broad Institute Genome Sequencing Center for Infectious Disease"/>
            <person name="Wu L."/>
            <person name="Ma J."/>
        </authorList>
    </citation>
    <scope>NUCLEOTIDE SEQUENCE [LARGE SCALE GENOMIC DNA]</scope>
    <source>
        <strain evidence="5 6">JCM 16343</strain>
    </source>
</reference>
<dbReference type="InterPro" id="IPR001457">
    <property type="entry name" value="NADH_UbQ/plastoQ_OxRdtase_su6"/>
</dbReference>
<dbReference type="PANTHER" id="PTHR33269:SF17">
    <property type="entry name" value="NADH-UBIQUINONE OXIDOREDUCTASE CHAIN 6"/>
    <property type="match status" value="1"/>
</dbReference>
<dbReference type="EMBL" id="BAAAFR010000005">
    <property type="protein sequence ID" value="GAA0321847.1"/>
    <property type="molecule type" value="Genomic_DNA"/>
</dbReference>
<dbReference type="Proteomes" id="UP001501787">
    <property type="component" value="Unassembled WGS sequence"/>
</dbReference>
<comment type="function">
    <text evidence="4">NDH-1 shuttles electrons from NADH, via FMN and iron-sulfur (Fe-S) centers, to quinones in the respiratory chain. Couples the redox reaction to proton translocation (for every two electrons transferred, four hydrogen ions are translocated across the cytoplasmic membrane), and thus conserves the redox energy in a proton gradient.</text>
</comment>
<keyword evidence="6" id="KW-1185">Reference proteome</keyword>
<evidence type="ECO:0000256" key="3">
    <source>
        <dbReference type="ARBA" id="ARBA00025811"/>
    </source>
</evidence>
<comment type="subcellular location">
    <subcellularLocation>
        <location evidence="4">Cell membrane</location>
        <topology evidence="4">Multi-pass membrane protein</topology>
    </subcellularLocation>
</comment>
<protein>
    <recommendedName>
        <fullName evidence="2 4">NADH-quinone oxidoreductase subunit J</fullName>
        <ecNumber evidence="4">7.1.1.-</ecNumber>
    </recommendedName>
</protein>
<comment type="catalytic activity">
    <reaction evidence="4">
        <text>a quinone + NADH + 5 H(+)(in) = a quinol + NAD(+) + 4 H(+)(out)</text>
        <dbReference type="Rhea" id="RHEA:57888"/>
        <dbReference type="ChEBI" id="CHEBI:15378"/>
        <dbReference type="ChEBI" id="CHEBI:24646"/>
        <dbReference type="ChEBI" id="CHEBI:57540"/>
        <dbReference type="ChEBI" id="CHEBI:57945"/>
        <dbReference type="ChEBI" id="CHEBI:132124"/>
    </reaction>
</comment>
<sequence length="211" mass="22666">MMEFFNNPDLVGFYSLAAVAIFASLRVVIHANPVHAILSMIVSLLAVAGIFFILGAPFAGALEIVVYAGAILVLFVFVIMMLNLGMDSDAREERWLDAKTWAVPTGLTLIIAIVLYAMIGLQPNESAMIGGATVPAKAVGVALFGQYVMIVEVAALLLLAALVAAYHLGKKSLDDANDYDEPAKAPTPYEYELVDPKDYVGKSRKAQKESE</sequence>
<dbReference type="Gene3D" id="1.20.120.1200">
    <property type="entry name" value="NADH-ubiquinone/plastoquinone oxidoreductase chain 6, subunit NuoJ"/>
    <property type="match status" value="1"/>
</dbReference>
<gene>
    <name evidence="5" type="primary">nuoJ</name>
    <name evidence="5" type="ORF">GCM10009129_19610</name>
</gene>
<feature type="transmembrane region" description="Helical" evidence="4">
    <location>
        <begin position="139"/>
        <end position="166"/>
    </location>
</feature>
<accession>A0ABN0W0C6</accession>
<evidence type="ECO:0000256" key="1">
    <source>
        <dbReference type="ARBA" id="ARBA00005698"/>
    </source>
</evidence>
<comment type="subunit">
    <text evidence="3">Composed of 13 different subunits. Subunits NuoA, H, J, K, L, M, N constitute the membrane sector of the complex.</text>
</comment>
<feature type="transmembrane region" description="Helical" evidence="4">
    <location>
        <begin position="36"/>
        <end position="58"/>
    </location>
</feature>
<evidence type="ECO:0000313" key="6">
    <source>
        <dbReference type="Proteomes" id="UP001501787"/>
    </source>
</evidence>
<name>A0ABN0W0C6_9GAMM</name>
<dbReference type="EC" id="7.1.1.-" evidence="4"/>
<feature type="transmembrane region" description="Helical" evidence="4">
    <location>
        <begin position="64"/>
        <end position="86"/>
    </location>
</feature>
<keyword evidence="4" id="KW-1003">Cell membrane</keyword>
<keyword evidence="4" id="KW-0874">Quinone</keyword>